<accession>A0ACB8RE80</accession>
<proteinExistence type="predicted"/>
<gene>
    <name evidence="1" type="ORF">FA95DRAFT_1500830</name>
</gene>
<protein>
    <submittedName>
        <fullName evidence="1">Uncharacterized protein</fullName>
    </submittedName>
</protein>
<comment type="caution">
    <text evidence="1">The sequence shown here is derived from an EMBL/GenBank/DDBJ whole genome shotgun (WGS) entry which is preliminary data.</text>
</comment>
<reference evidence="1" key="1">
    <citation type="submission" date="2021-02" db="EMBL/GenBank/DDBJ databases">
        <authorList>
            <consortium name="DOE Joint Genome Institute"/>
            <person name="Ahrendt S."/>
            <person name="Looney B.P."/>
            <person name="Miyauchi S."/>
            <person name="Morin E."/>
            <person name="Drula E."/>
            <person name="Courty P.E."/>
            <person name="Chicoki N."/>
            <person name="Fauchery L."/>
            <person name="Kohler A."/>
            <person name="Kuo A."/>
            <person name="Labutti K."/>
            <person name="Pangilinan J."/>
            <person name="Lipzen A."/>
            <person name="Riley R."/>
            <person name="Andreopoulos W."/>
            <person name="He G."/>
            <person name="Johnson J."/>
            <person name="Barry K.W."/>
            <person name="Grigoriev I.V."/>
            <person name="Nagy L."/>
            <person name="Hibbett D."/>
            <person name="Henrissat B."/>
            <person name="Matheny P.B."/>
            <person name="Labbe J."/>
            <person name="Martin F."/>
        </authorList>
    </citation>
    <scope>NUCLEOTIDE SEQUENCE</scope>
    <source>
        <strain evidence="1">FP105234-sp</strain>
    </source>
</reference>
<dbReference type="EMBL" id="MU276095">
    <property type="protein sequence ID" value="KAI0041895.1"/>
    <property type="molecule type" value="Genomic_DNA"/>
</dbReference>
<dbReference type="Proteomes" id="UP000814033">
    <property type="component" value="Unassembled WGS sequence"/>
</dbReference>
<name>A0ACB8RE80_9AGAM</name>
<reference evidence="1" key="2">
    <citation type="journal article" date="2022" name="New Phytol.">
        <title>Evolutionary transition to the ectomycorrhizal habit in the genomes of a hyperdiverse lineage of mushroom-forming fungi.</title>
        <authorList>
            <person name="Looney B."/>
            <person name="Miyauchi S."/>
            <person name="Morin E."/>
            <person name="Drula E."/>
            <person name="Courty P.E."/>
            <person name="Kohler A."/>
            <person name="Kuo A."/>
            <person name="LaButti K."/>
            <person name="Pangilinan J."/>
            <person name="Lipzen A."/>
            <person name="Riley R."/>
            <person name="Andreopoulos W."/>
            <person name="He G."/>
            <person name="Johnson J."/>
            <person name="Nolan M."/>
            <person name="Tritt A."/>
            <person name="Barry K.W."/>
            <person name="Grigoriev I.V."/>
            <person name="Nagy L.G."/>
            <person name="Hibbett D."/>
            <person name="Henrissat B."/>
            <person name="Matheny P.B."/>
            <person name="Labbe J."/>
            <person name="Martin F.M."/>
        </authorList>
    </citation>
    <scope>NUCLEOTIDE SEQUENCE</scope>
    <source>
        <strain evidence="1">FP105234-sp</strain>
    </source>
</reference>
<sequence>MGPSSILRDSEATHKMMEYVLDAPGGKRMLSRLARTSKGFCEPGLSLLWKELDSLMPLISLFPNHLFKRARRPGLGLALNPDPEDWNKLLEYGERVRRLTYDESSKSISPSIFPVIEEFRPRTYILPNLTTLTWRAETPAGLDRINLFLNPELVNLTLELSGRFPQISTLLADISLRTRLNSLSVSTHTSLPDDFARLLAPQTELERILLMAPGALAPGVGKWISELPRLRSLQLDLTGRSNIAVEGFFDEVVRSGYTSPASSVGSRDSGVFSGEDIDFSDFKKSAMRLTEDHTPIHGAFVRLRQLTLTGELSNVVTFLKHVSSPLTQLELMIEDPFDKADWRDLCTLLSQYFGDSLQVVKVSASGASRFNDLVRSTSRAEVVARRISLEGLAAMPRMLRLEIDLPESVVFHNSDLAILAHACPNLEVVRLAPTARFPISNGAPSLTLEGLVPLTARCRNLHTIALVLNGDGPTSDEIYMHHAVSSRSLLRLHLGHSWIRDPLQAAILLSHLVPHADTLKWFHEKNRPGFIETHALGWQRVADMLPYLQVVRLTERWVAARHIPEPRHLVEQAVDATVSTRDRAVLAVTKTTSVDVQATPDVVSCEVEASPETVSVEIDATPTFADEEIDAEPSVSEESVLASPVTTSQEVDAVVSPTMSQYASYASSETSSEKPAITGYLPRLHVIPLVNGAISLAWKTMVFGPNFMTARMHDIWSLTPFHTRLDKNQIPLENPVSVRTSGMEVMTVESPTDEKAAQANGIVSPVCI</sequence>
<keyword evidence="2" id="KW-1185">Reference proteome</keyword>
<organism evidence="1 2">
    <name type="scientific">Auriscalpium vulgare</name>
    <dbReference type="NCBI Taxonomy" id="40419"/>
    <lineage>
        <taxon>Eukaryota</taxon>
        <taxon>Fungi</taxon>
        <taxon>Dikarya</taxon>
        <taxon>Basidiomycota</taxon>
        <taxon>Agaricomycotina</taxon>
        <taxon>Agaricomycetes</taxon>
        <taxon>Russulales</taxon>
        <taxon>Auriscalpiaceae</taxon>
        <taxon>Auriscalpium</taxon>
    </lineage>
</organism>
<evidence type="ECO:0000313" key="2">
    <source>
        <dbReference type="Proteomes" id="UP000814033"/>
    </source>
</evidence>
<evidence type="ECO:0000313" key="1">
    <source>
        <dbReference type="EMBL" id="KAI0041895.1"/>
    </source>
</evidence>